<evidence type="ECO:0000313" key="8">
    <source>
        <dbReference type="Proteomes" id="UP000247696"/>
    </source>
</evidence>
<proteinExistence type="predicted"/>
<evidence type="ECO:0000256" key="2">
    <source>
        <dbReference type="ARBA" id="ARBA00022603"/>
    </source>
</evidence>
<evidence type="ECO:0000259" key="6">
    <source>
        <dbReference type="Pfam" id="PF07669"/>
    </source>
</evidence>
<dbReference type="KEGG" id="cpre:Csp1_15500"/>
<gene>
    <name evidence="7" type="ORF">Csp1_15500</name>
</gene>
<dbReference type="RefSeq" id="WP_110481488.1">
    <property type="nucleotide sequence ID" value="NZ_CP024988.1"/>
</dbReference>
<dbReference type="EMBL" id="CP024988">
    <property type="protein sequence ID" value="AWT26335.1"/>
    <property type="molecule type" value="Genomic_DNA"/>
</dbReference>
<comment type="catalytic activity">
    <reaction evidence="5">
        <text>a 2'-deoxyadenosine in DNA + S-adenosyl-L-methionine = an N(6)-methyl-2'-deoxyadenosine in DNA + S-adenosyl-L-homocysteine + H(+)</text>
        <dbReference type="Rhea" id="RHEA:15197"/>
        <dbReference type="Rhea" id="RHEA-COMP:12418"/>
        <dbReference type="Rhea" id="RHEA-COMP:12419"/>
        <dbReference type="ChEBI" id="CHEBI:15378"/>
        <dbReference type="ChEBI" id="CHEBI:57856"/>
        <dbReference type="ChEBI" id="CHEBI:59789"/>
        <dbReference type="ChEBI" id="CHEBI:90615"/>
        <dbReference type="ChEBI" id="CHEBI:90616"/>
        <dbReference type="EC" id="2.1.1.72"/>
    </reaction>
</comment>
<dbReference type="OrthoDB" id="4280289at2"/>
<keyword evidence="4" id="KW-0949">S-adenosyl-L-methionine</keyword>
<protein>
    <recommendedName>
        <fullName evidence="1">site-specific DNA-methyltransferase (adenine-specific)</fullName>
        <ecNumber evidence="1">2.1.1.72</ecNumber>
    </recommendedName>
</protein>
<sequence>MFDSIVNVEEWISDHYLTTEESRGASFAKRTADRIKTWKKDAESDGSESPWARLQHHREAVQTALAGVDAGDPATLAAANRIIRNAFGYGPAEELTVERNGQEIDFPGWSGNAGSVTVVDTTAVSSVEDLPAAQPVRNGVPGDAVTVDGKPAVMTAAKLVGDLFLSDTPPAFVLLVSGPYVTLAERESWPLGRYLTVDLGLAVERNNQKSKGELQQVTAILAREDTERAADGTTWWTSTIEESREHAVKVSAELRAAVRESIEIIGNDVVSRYRGNPELAGLVADLDGEQLGVQALRYLYRILFLLFAEASPEMDVLPVGTPEYDEGYGLSRIRELILTPPATAKAENGTHLYESLQLLFQLVDEGHLTEADAPGDADEVTNTVAGLNFRNLRADLFLPEKTAYIDASKLSNLALHRVLERLLLSPEQKGHDRGFISYATLGVTELGQVYEGLMSFKGFIAQTDLWEVAPHGKPEKGSWVVPEAGTHHLPEDSFVLVDEEVSAAEGGGVRRVRRRHKRGSFVFRQSSRDRERSASFYTPQVLTEFTVGQALEELKAGGRLEKAADIFTLTICEPAMGSGAFAVEAVRQLAELYLTMREDELGRQVPSEDRAKELQRVKAYIALHQVYGVDLNRTAVELGEIALWLDIMTGDLTAPWFGLHLRRGNSLIGASRGTYSPEQLADRSWLTTPHRPGGVDEGRIFHFLVPGESWGAAADSKDLKALSEETAARQKELKTWRKGTHRKIAKKQVALLQRLSVRAERLWDLAGRRIAIAEDQIRRDVNVWEFQAPPVERIVSREQIEAELFGNYDGAYQRLRLVMDAWCALWFWPVTGEIDPPTMEEWLATLTDLFGTPVDENVGKTSKRVRDAGEGQFVLDAGSLWDDLNTEENLDWTMSGARSVQRCIEDHPWLSTVREIADAQGFFHWELDFAKVFAAGGFDLQVGNPPWVRPRTDVDALLSEADPWFSLANKPTQAAKRERTALVTAYGVPDSTAARTAALTCPVVVGRTVISGRCG</sequence>
<dbReference type="GO" id="GO:0006304">
    <property type="term" value="P:DNA modification"/>
    <property type="evidence" value="ECO:0007669"/>
    <property type="project" value="InterPro"/>
</dbReference>
<dbReference type="InterPro" id="IPR050953">
    <property type="entry name" value="N4_N6_ade-DNA_methylase"/>
</dbReference>
<keyword evidence="3" id="KW-0808">Transferase</keyword>
<evidence type="ECO:0000313" key="7">
    <source>
        <dbReference type="EMBL" id="AWT26335.1"/>
    </source>
</evidence>
<name>A0A2Z3YMU0_9CORY</name>
<dbReference type="SUPFAM" id="SSF53335">
    <property type="entry name" value="S-adenosyl-L-methionine-dependent methyltransferases"/>
    <property type="match status" value="1"/>
</dbReference>
<dbReference type="GO" id="GO:0032259">
    <property type="term" value="P:methylation"/>
    <property type="evidence" value="ECO:0007669"/>
    <property type="project" value="UniProtKB-KW"/>
</dbReference>
<keyword evidence="2" id="KW-0489">Methyltransferase</keyword>
<feature type="domain" description="Type II methyltransferase M.TaqI-like" evidence="6">
    <location>
        <begin position="624"/>
        <end position="953"/>
    </location>
</feature>
<keyword evidence="8" id="KW-1185">Reference proteome</keyword>
<dbReference type="Pfam" id="PF07669">
    <property type="entry name" value="Eco57I"/>
    <property type="match status" value="1"/>
</dbReference>
<dbReference type="InterPro" id="IPR029063">
    <property type="entry name" value="SAM-dependent_MTases_sf"/>
</dbReference>
<evidence type="ECO:0000256" key="5">
    <source>
        <dbReference type="ARBA" id="ARBA00047942"/>
    </source>
</evidence>
<evidence type="ECO:0000256" key="3">
    <source>
        <dbReference type="ARBA" id="ARBA00022679"/>
    </source>
</evidence>
<reference evidence="8" key="1">
    <citation type="submission" date="2017-11" db="EMBL/GenBank/DDBJ databases">
        <title>Otitis media/interna in a cat caused by the recently described species Corynebacterium provencense.</title>
        <authorList>
            <person name="Kittl S."/>
            <person name="Brodard I."/>
            <person name="Rychener L."/>
            <person name="Jores J."/>
            <person name="Roosje P."/>
            <person name="Gobeli Brawand S."/>
        </authorList>
    </citation>
    <scope>NUCLEOTIDE SEQUENCE [LARGE SCALE GENOMIC DNA]</scope>
    <source>
        <strain evidence="8">17KM38</strain>
    </source>
</reference>
<dbReference type="AlphaFoldDB" id="A0A2Z3YMU0"/>
<dbReference type="Proteomes" id="UP000247696">
    <property type="component" value="Chromosome"/>
</dbReference>
<dbReference type="GO" id="GO:0009007">
    <property type="term" value="F:site-specific DNA-methyltransferase (adenine-specific) activity"/>
    <property type="evidence" value="ECO:0007669"/>
    <property type="project" value="UniProtKB-EC"/>
</dbReference>
<dbReference type="PANTHER" id="PTHR33841">
    <property type="entry name" value="DNA METHYLTRANSFERASE YEEA-RELATED"/>
    <property type="match status" value="1"/>
</dbReference>
<dbReference type="Gene3D" id="3.40.50.150">
    <property type="entry name" value="Vaccinia Virus protein VP39"/>
    <property type="match status" value="1"/>
</dbReference>
<dbReference type="PANTHER" id="PTHR33841:SF1">
    <property type="entry name" value="DNA METHYLTRANSFERASE A"/>
    <property type="match status" value="1"/>
</dbReference>
<dbReference type="EC" id="2.1.1.72" evidence="1"/>
<dbReference type="InterPro" id="IPR011639">
    <property type="entry name" value="MethylTrfase_TaqI-like_dom"/>
</dbReference>
<evidence type="ECO:0000256" key="1">
    <source>
        <dbReference type="ARBA" id="ARBA00011900"/>
    </source>
</evidence>
<organism evidence="7 8">
    <name type="scientific">Corynebacterium provencense</name>
    <dbReference type="NCBI Taxonomy" id="1737425"/>
    <lineage>
        <taxon>Bacteria</taxon>
        <taxon>Bacillati</taxon>
        <taxon>Actinomycetota</taxon>
        <taxon>Actinomycetes</taxon>
        <taxon>Mycobacteriales</taxon>
        <taxon>Corynebacteriaceae</taxon>
        <taxon>Corynebacterium</taxon>
    </lineage>
</organism>
<dbReference type="REBASE" id="254246">
    <property type="entry name" value="CprKM38ORF15500P"/>
</dbReference>
<evidence type="ECO:0000256" key="4">
    <source>
        <dbReference type="ARBA" id="ARBA00022691"/>
    </source>
</evidence>
<accession>A0A2Z3YMU0</accession>